<proteinExistence type="predicted"/>
<evidence type="ECO:0000313" key="2">
    <source>
        <dbReference type="EMBL" id="MBA9029136.1"/>
    </source>
</evidence>
<dbReference type="RefSeq" id="WP_246399532.1">
    <property type="nucleotide sequence ID" value="NZ_JACJHX010000026.1"/>
</dbReference>
<dbReference type="InterPro" id="IPR020825">
    <property type="entry name" value="Phe-tRNA_synthase-like_B3/B4"/>
</dbReference>
<dbReference type="Pfam" id="PF03483">
    <property type="entry name" value="B3_4"/>
    <property type="match status" value="1"/>
</dbReference>
<dbReference type="InterPro" id="IPR005146">
    <property type="entry name" value="B3/B4_tRNA-bd"/>
</dbReference>
<organism evidence="2 3">
    <name type="scientific">Peribacillus huizhouensis</name>
    <dbReference type="NCBI Taxonomy" id="1501239"/>
    <lineage>
        <taxon>Bacteria</taxon>
        <taxon>Bacillati</taxon>
        <taxon>Bacillota</taxon>
        <taxon>Bacilli</taxon>
        <taxon>Bacillales</taxon>
        <taxon>Bacillaceae</taxon>
        <taxon>Peribacillus</taxon>
    </lineage>
</organism>
<dbReference type="PANTHER" id="PTHR39209:SF2">
    <property type="entry name" value="CYTOPLASMIC PROTEIN"/>
    <property type="match status" value="1"/>
</dbReference>
<dbReference type="Gene3D" id="3.50.40.10">
    <property type="entry name" value="Phenylalanyl-trna Synthetase, Chain B, domain 3"/>
    <property type="match status" value="1"/>
</dbReference>
<sequence length="221" mass="25044">MEVQIDAILRDKIPNFKAGLIFYQNIAVGDSPQMIKGRLQLFQESIFFDLQDKVINDISGIKEWRQTFKAIGTNPSRYRPSVEALYRRIQKQNYIQPVHSAIDINNFFSLQYEVPIGIYDLDQIAGDVTLKIGDETDQYDGLNGRSNSMKGMITSTDKNGPFGSPFVDSERTKVTETTTSALQIIYLKQQTSLEEADKLTQSLMKMFLQVHGGEGIYTIVN</sequence>
<dbReference type="PANTHER" id="PTHR39209">
    <property type="match status" value="1"/>
</dbReference>
<evidence type="ECO:0000313" key="3">
    <source>
        <dbReference type="Proteomes" id="UP000626697"/>
    </source>
</evidence>
<accession>A0ABR6CWP5</accession>
<evidence type="ECO:0000259" key="1">
    <source>
        <dbReference type="SMART" id="SM00873"/>
    </source>
</evidence>
<keyword evidence="3" id="KW-1185">Reference proteome</keyword>
<name>A0ABR6CWP5_9BACI</name>
<dbReference type="SUPFAM" id="SSF56037">
    <property type="entry name" value="PheT/TilS domain"/>
    <property type="match status" value="1"/>
</dbReference>
<comment type="caution">
    <text evidence="2">The sequence shown here is derived from an EMBL/GenBank/DDBJ whole genome shotgun (WGS) entry which is preliminary data.</text>
</comment>
<protein>
    <submittedName>
        <fullName evidence="2">DNA/RNA-binding domain of Phe-tRNA-synthetase-like protein</fullName>
    </submittedName>
</protein>
<dbReference type="SMART" id="SM00873">
    <property type="entry name" value="B3_4"/>
    <property type="match status" value="1"/>
</dbReference>
<reference evidence="2 3" key="1">
    <citation type="submission" date="2020-08" db="EMBL/GenBank/DDBJ databases">
        <title>Genomic Encyclopedia of Type Strains, Phase IV (KMG-IV): sequencing the most valuable type-strain genomes for metagenomic binning, comparative biology and taxonomic classification.</title>
        <authorList>
            <person name="Goeker M."/>
        </authorList>
    </citation>
    <scope>NUCLEOTIDE SEQUENCE [LARGE SCALE GENOMIC DNA]</scope>
    <source>
        <strain evidence="2 3">DSM 105481</strain>
    </source>
</reference>
<feature type="domain" description="B3/B4 tRNA-binding" evidence="1">
    <location>
        <begin position="62"/>
        <end position="212"/>
    </location>
</feature>
<dbReference type="EMBL" id="JACJHX010000026">
    <property type="protein sequence ID" value="MBA9029136.1"/>
    <property type="molecule type" value="Genomic_DNA"/>
</dbReference>
<dbReference type="Proteomes" id="UP000626697">
    <property type="component" value="Unassembled WGS sequence"/>
</dbReference>
<gene>
    <name evidence="2" type="ORF">HNP81_004480</name>
</gene>